<proteinExistence type="predicted"/>
<dbReference type="InParanoid" id="C5K5K2"/>
<feature type="signal peptide" evidence="2">
    <location>
        <begin position="1"/>
        <end position="22"/>
    </location>
</feature>
<name>C5K5K2_PERM5</name>
<feature type="coiled-coil region" evidence="1">
    <location>
        <begin position="42"/>
        <end position="69"/>
    </location>
</feature>
<evidence type="ECO:0000256" key="1">
    <source>
        <dbReference type="SAM" id="Coils"/>
    </source>
</evidence>
<evidence type="ECO:0000256" key="2">
    <source>
        <dbReference type="SAM" id="SignalP"/>
    </source>
</evidence>
<dbReference type="RefSeq" id="XP_002788445.1">
    <property type="nucleotide sequence ID" value="XM_002788399.1"/>
</dbReference>
<protein>
    <submittedName>
        <fullName evidence="3">Uncharacterized protein</fullName>
    </submittedName>
</protein>
<gene>
    <name evidence="3" type="ORF">Pmar_PMAR004653</name>
</gene>
<dbReference type="GeneID" id="9053783"/>
<accession>C5K5K2</accession>
<keyword evidence="4" id="KW-1185">Reference proteome</keyword>
<dbReference type="EMBL" id="GG670640">
    <property type="protein sequence ID" value="EER20241.1"/>
    <property type="molecule type" value="Genomic_DNA"/>
</dbReference>
<dbReference type="Proteomes" id="UP000007800">
    <property type="component" value="Unassembled WGS sequence"/>
</dbReference>
<organism evidence="4">
    <name type="scientific">Perkinsus marinus (strain ATCC 50983 / TXsc)</name>
    <dbReference type="NCBI Taxonomy" id="423536"/>
    <lineage>
        <taxon>Eukaryota</taxon>
        <taxon>Sar</taxon>
        <taxon>Alveolata</taxon>
        <taxon>Perkinsozoa</taxon>
        <taxon>Perkinsea</taxon>
        <taxon>Perkinsida</taxon>
        <taxon>Perkinsidae</taxon>
        <taxon>Perkinsus</taxon>
    </lineage>
</organism>
<feature type="chain" id="PRO_5002951707" evidence="2">
    <location>
        <begin position="23"/>
        <end position="219"/>
    </location>
</feature>
<reference evidence="3 4" key="1">
    <citation type="submission" date="2008-07" db="EMBL/GenBank/DDBJ databases">
        <authorList>
            <person name="El-Sayed N."/>
            <person name="Caler E."/>
            <person name="Inman J."/>
            <person name="Amedeo P."/>
            <person name="Hass B."/>
            <person name="Wortman J."/>
        </authorList>
    </citation>
    <scope>NUCLEOTIDE SEQUENCE [LARGE SCALE GENOMIC DNA]</scope>
    <source>
        <strain evidence="4">ATCC 50983 / TXsc</strain>
    </source>
</reference>
<dbReference type="OMA" id="IQVNTEI"/>
<dbReference type="AlphaFoldDB" id="C5K5K2"/>
<keyword evidence="2" id="KW-0732">Signal</keyword>
<sequence length="219" mass="23878">MHFSSSSSFFLILLTTVPLALGIQAETAMGTRIADRVIEASKKKSEELLNEVHEQIKSLTSDLDQSTAEQKKDLDLLKQDEDYQDKALEHTESRLNDIANEKITLPDSVMSSFMQNKAGQGDIFAPLRRAAEKAREFAEKLMNSSVAFARSAGGHPGEGKNSSSFLEAKDVGYFLGDAGSLGTEDADTDAAERGLSLAQDGVGPWRRSDHLLLMADRQA</sequence>
<keyword evidence="1" id="KW-0175">Coiled coil</keyword>
<evidence type="ECO:0000313" key="4">
    <source>
        <dbReference type="Proteomes" id="UP000007800"/>
    </source>
</evidence>
<evidence type="ECO:0000313" key="3">
    <source>
        <dbReference type="EMBL" id="EER20241.1"/>
    </source>
</evidence>